<reference evidence="2" key="1">
    <citation type="submission" date="2019-08" db="EMBL/GenBank/DDBJ databases">
        <authorList>
            <person name="Kucharzyk K."/>
            <person name="Murdoch R.W."/>
            <person name="Higgins S."/>
            <person name="Loffler F."/>
        </authorList>
    </citation>
    <scope>NUCLEOTIDE SEQUENCE</scope>
</reference>
<feature type="compositionally biased region" description="Basic and acidic residues" evidence="1">
    <location>
        <begin position="67"/>
        <end position="86"/>
    </location>
</feature>
<evidence type="ECO:0000256" key="1">
    <source>
        <dbReference type="SAM" id="MobiDB-lite"/>
    </source>
</evidence>
<name>A0A644Y010_9ZZZZ</name>
<organism evidence="2">
    <name type="scientific">bioreactor metagenome</name>
    <dbReference type="NCBI Taxonomy" id="1076179"/>
    <lineage>
        <taxon>unclassified sequences</taxon>
        <taxon>metagenomes</taxon>
        <taxon>ecological metagenomes</taxon>
    </lineage>
</organism>
<dbReference type="AlphaFoldDB" id="A0A644Y010"/>
<sequence>MRQRGKQEFLLLRRRRHSVDMRGDRVRHFVEAHGKCGDFVRSVHADPLVVYAARHVRRAPLQRFERVQRAERAEHDDSRAEQKRGTADQNKAPGQRRNRFVYA</sequence>
<accession>A0A644Y010</accession>
<proteinExistence type="predicted"/>
<evidence type="ECO:0000313" key="2">
    <source>
        <dbReference type="EMBL" id="MPM19853.1"/>
    </source>
</evidence>
<gene>
    <name evidence="2" type="ORF">SDC9_66280</name>
</gene>
<feature type="region of interest" description="Disordered" evidence="1">
    <location>
        <begin position="67"/>
        <end position="103"/>
    </location>
</feature>
<comment type="caution">
    <text evidence="2">The sequence shown here is derived from an EMBL/GenBank/DDBJ whole genome shotgun (WGS) entry which is preliminary data.</text>
</comment>
<protein>
    <submittedName>
        <fullName evidence="2">Uncharacterized protein</fullName>
    </submittedName>
</protein>
<feature type="compositionally biased region" description="Basic residues" evidence="1">
    <location>
        <begin position="94"/>
        <end position="103"/>
    </location>
</feature>
<dbReference type="EMBL" id="VSSQ01003257">
    <property type="protein sequence ID" value="MPM19853.1"/>
    <property type="molecule type" value="Genomic_DNA"/>
</dbReference>